<reference evidence="5" key="1">
    <citation type="submission" date="2020-02" db="EMBL/GenBank/DDBJ databases">
        <authorList>
            <person name="Meier V. D."/>
        </authorList>
    </citation>
    <scope>NUCLEOTIDE SEQUENCE</scope>
    <source>
        <strain evidence="5">AVDCRST_MAG33</strain>
    </source>
</reference>
<dbReference type="EC" id="2.3.1.51" evidence="5"/>
<dbReference type="AlphaFoldDB" id="A0A6J4V4D5"/>
<evidence type="ECO:0000313" key="5">
    <source>
        <dbReference type="EMBL" id="CAA9568700.1"/>
    </source>
</evidence>
<dbReference type="EMBL" id="CADCWK010000262">
    <property type="protein sequence ID" value="CAA9568700.1"/>
    <property type="molecule type" value="Genomic_DNA"/>
</dbReference>
<dbReference type="GO" id="GO:0006654">
    <property type="term" value="P:phosphatidic acid biosynthetic process"/>
    <property type="evidence" value="ECO:0007669"/>
    <property type="project" value="TreeGrafter"/>
</dbReference>
<comment type="pathway">
    <text evidence="1">Lipid metabolism.</text>
</comment>
<sequence length="254" mass="27434">MMAQGEGPGSDEFGDLRRGTLQGWSFRVARLFFLGWLWLLTGYRVRRTAAIPPDGPLIVVSNHLHNVDPLVVAVSVPRPVHYMGKAELFRIPVLGWIIRLGGTFPIERGKADRRALRRAEATLAQGMGVGIFPEGTRSPTGGIQRPLAGAALIAVRSGAPILPVGVTGSQYLPFNGSRVPKRRYRRSVRVVTGEAFTIPRTIDGQRVTSEMASDLMMRAVAGLLPPEYRGVYGTDQPGTKAVTAAGAEEPTSLP</sequence>
<dbReference type="GO" id="GO:0003841">
    <property type="term" value="F:1-acylglycerol-3-phosphate O-acyltransferase activity"/>
    <property type="evidence" value="ECO:0007669"/>
    <property type="project" value="UniProtKB-EC"/>
</dbReference>
<dbReference type="PANTHER" id="PTHR10434">
    <property type="entry name" value="1-ACYL-SN-GLYCEROL-3-PHOSPHATE ACYLTRANSFERASE"/>
    <property type="match status" value="1"/>
</dbReference>
<dbReference type="SMART" id="SM00563">
    <property type="entry name" value="PlsC"/>
    <property type="match status" value="1"/>
</dbReference>
<accession>A0A6J4V4D5</accession>
<keyword evidence="2 5" id="KW-0808">Transferase</keyword>
<dbReference type="Pfam" id="PF01553">
    <property type="entry name" value="Acyltransferase"/>
    <property type="match status" value="1"/>
</dbReference>
<evidence type="ECO:0000256" key="2">
    <source>
        <dbReference type="ARBA" id="ARBA00022679"/>
    </source>
</evidence>
<gene>
    <name evidence="5" type="ORF">AVDCRST_MAG33-2305</name>
</gene>
<keyword evidence="3 5" id="KW-0012">Acyltransferase</keyword>
<name>A0A6J4V4D5_9BACT</name>
<feature type="domain" description="Phospholipid/glycerol acyltransferase" evidence="4">
    <location>
        <begin position="57"/>
        <end position="169"/>
    </location>
</feature>
<evidence type="ECO:0000256" key="1">
    <source>
        <dbReference type="ARBA" id="ARBA00005189"/>
    </source>
</evidence>
<evidence type="ECO:0000259" key="4">
    <source>
        <dbReference type="SMART" id="SM00563"/>
    </source>
</evidence>
<dbReference type="PANTHER" id="PTHR10434:SF11">
    <property type="entry name" value="1-ACYL-SN-GLYCEROL-3-PHOSPHATE ACYLTRANSFERASE"/>
    <property type="match status" value="1"/>
</dbReference>
<proteinExistence type="predicted"/>
<dbReference type="InterPro" id="IPR002123">
    <property type="entry name" value="Plipid/glycerol_acylTrfase"/>
</dbReference>
<dbReference type="SUPFAM" id="SSF69593">
    <property type="entry name" value="Glycerol-3-phosphate (1)-acyltransferase"/>
    <property type="match status" value="1"/>
</dbReference>
<protein>
    <submittedName>
        <fullName evidence="5">Acyl-CoA:1-acyl-sn-glycerol-3-phosphate acyltransferase</fullName>
        <ecNumber evidence="5">2.3.1.51</ecNumber>
    </submittedName>
</protein>
<evidence type="ECO:0000256" key="3">
    <source>
        <dbReference type="ARBA" id="ARBA00023315"/>
    </source>
</evidence>
<dbReference type="CDD" id="cd07989">
    <property type="entry name" value="LPLAT_AGPAT-like"/>
    <property type="match status" value="1"/>
</dbReference>
<organism evidence="5">
    <name type="scientific">uncultured Thermomicrobiales bacterium</name>
    <dbReference type="NCBI Taxonomy" id="1645740"/>
    <lineage>
        <taxon>Bacteria</taxon>
        <taxon>Pseudomonadati</taxon>
        <taxon>Thermomicrobiota</taxon>
        <taxon>Thermomicrobia</taxon>
        <taxon>Thermomicrobiales</taxon>
        <taxon>environmental samples</taxon>
    </lineage>
</organism>